<dbReference type="Gene3D" id="3.40.50.300">
    <property type="entry name" value="P-loop containing nucleotide triphosphate hydrolases"/>
    <property type="match status" value="2"/>
</dbReference>
<comment type="caution">
    <text evidence="5">The sequence shown here is derived from an EMBL/GenBank/DDBJ whole genome shotgun (WGS) entry which is preliminary data.</text>
</comment>
<dbReference type="GO" id="GO:0005524">
    <property type="term" value="F:ATP binding"/>
    <property type="evidence" value="ECO:0007669"/>
    <property type="project" value="UniProtKB-KW"/>
</dbReference>
<dbReference type="OrthoDB" id="9774462at2"/>
<dbReference type="RefSeq" id="WP_129078309.1">
    <property type="nucleotide sequence ID" value="NZ_QOUX01000037.1"/>
</dbReference>
<protein>
    <submittedName>
        <fullName evidence="5">DEAD/DEAH box helicase</fullName>
    </submittedName>
</protein>
<dbReference type="PROSITE" id="PS51194">
    <property type="entry name" value="HELICASE_CTER"/>
    <property type="match status" value="1"/>
</dbReference>
<dbReference type="GO" id="GO:0016887">
    <property type="term" value="F:ATP hydrolysis activity"/>
    <property type="evidence" value="ECO:0007669"/>
    <property type="project" value="TreeGrafter"/>
</dbReference>
<keyword evidence="6" id="KW-1185">Reference proteome</keyword>
<dbReference type="InterPro" id="IPR014001">
    <property type="entry name" value="Helicase_ATP-bd"/>
</dbReference>
<dbReference type="Pfam" id="PF00270">
    <property type="entry name" value="DEAD"/>
    <property type="match status" value="1"/>
</dbReference>
<proteinExistence type="predicted"/>
<dbReference type="InterPro" id="IPR001650">
    <property type="entry name" value="Helicase_C-like"/>
</dbReference>
<evidence type="ECO:0000256" key="1">
    <source>
        <dbReference type="ARBA" id="ARBA00022741"/>
    </source>
</evidence>
<dbReference type="GO" id="GO:0003677">
    <property type="term" value="F:DNA binding"/>
    <property type="evidence" value="ECO:0007669"/>
    <property type="project" value="TreeGrafter"/>
</dbReference>
<dbReference type="AlphaFoldDB" id="A0A4Q0VSX8"/>
<dbReference type="SMART" id="SM00490">
    <property type="entry name" value="HELICc"/>
    <property type="match status" value="1"/>
</dbReference>
<dbReference type="InterPro" id="IPR011545">
    <property type="entry name" value="DEAD/DEAH_box_helicase_dom"/>
</dbReference>
<dbReference type="SUPFAM" id="SSF52540">
    <property type="entry name" value="P-loop containing nucleoside triphosphate hydrolases"/>
    <property type="match status" value="1"/>
</dbReference>
<evidence type="ECO:0000259" key="3">
    <source>
        <dbReference type="PROSITE" id="PS51192"/>
    </source>
</evidence>
<organism evidence="5 6">
    <name type="scientific">Anaerobacillus alkaliphilus</name>
    <dbReference type="NCBI Taxonomy" id="1548597"/>
    <lineage>
        <taxon>Bacteria</taxon>
        <taxon>Bacillati</taxon>
        <taxon>Bacillota</taxon>
        <taxon>Bacilli</taxon>
        <taxon>Bacillales</taxon>
        <taxon>Bacillaceae</taxon>
        <taxon>Anaerobacillus</taxon>
    </lineage>
</organism>
<dbReference type="PROSITE" id="PS51192">
    <property type="entry name" value="HELICASE_ATP_BIND_1"/>
    <property type="match status" value="1"/>
</dbReference>
<evidence type="ECO:0000313" key="5">
    <source>
        <dbReference type="EMBL" id="RXJ00616.1"/>
    </source>
</evidence>
<gene>
    <name evidence="5" type="ORF">DS745_11150</name>
</gene>
<keyword evidence="1" id="KW-0547">Nucleotide-binding</keyword>
<evidence type="ECO:0000313" key="6">
    <source>
        <dbReference type="Proteomes" id="UP000290649"/>
    </source>
</evidence>
<dbReference type="PANTHER" id="PTHR47962">
    <property type="entry name" value="ATP-DEPENDENT HELICASE LHR-RELATED-RELATED"/>
    <property type="match status" value="1"/>
</dbReference>
<dbReference type="InterPro" id="IPR027417">
    <property type="entry name" value="P-loop_NTPase"/>
</dbReference>
<keyword evidence="5" id="KW-0347">Helicase</keyword>
<evidence type="ECO:0000259" key="4">
    <source>
        <dbReference type="PROSITE" id="PS51194"/>
    </source>
</evidence>
<name>A0A4Q0VSX8_9BACI</name>
<keyword evidence="5" id="KW-0378">Hydrolase</keyword>
<dbReference type="Proteomes" id="UP000290649">
    <property type="component" value="Unassembled WGS sequence"/>
</dbReference>
<dbReference type="SMART" id="SM00487">
    <property type="entry name" value="DEXDc"/>
    <property type="match status" value="1"/>
</dbReference>
<dbReference type="EMBL" id="QOUX01000037">
    <property type="protein sequence ID" value="RXJ00616.1"/>
    <property type="molecule type" value="Genomic_DNA"/>
</dbReference>
<reference evidence="5 6" key="1">
    <citation type="journal article" date="2019" name="Int. J. Syst. Evol. Microbiol.">
        <title>Anaerobacillus alkaliphilus sp. nov., a novel alkaliphilic and moderately halophilic bacterium.</title>
        <authorList>
            <person name="Borsodi A.K."/>
            <person name="Aszalos J.M."/>
            <person name="Bihari P."/>
            <person name="Nagy I."/>
            <person name="Schumann P."/>
            <person name="Sproer C."/>
            <person name="Kovacs A.L."/>
            <person name="Boka K."/>
            <person name="Dobosy P."/>
            <person name="Ovari M."/>
            <person name="Szili-Kovacs T."/>
            <person name="Toth E."/>
        </authorList>
    </citation>
    <scope>NUCLEOTIDE SEQUENCE [LARGE SCALE GENOMIC DNA]</scope>
    <source>
        <strain evidence="5 6">B16-10</strain>
    </source>
</reference>
<feature type="domain" description="Helicase ATP-binding" evidence="3">
    <location>
        <begin position="31"/>
        <end position="210"/>
    </location>
</feature>
<sequence length="717" mass="82597">MTFNLLSKNIQKKIWDMKWDRFTPIQDSTIPVIINSSRDVIVSSGTASGKTEAAFLPILSLVEKAAVSELKVLYISPLKALINNQFERIEKLCEHTHIPIHKWHGDVSQSVKKKFLREPAGILQITPESIESLFINRTEQIKNLFKSLDFVVIDEIHSFLNNDRGVHLRSLLSRIETLAQNRPRIIGLSATIDNFEFVKTWVNYTSPEEVEIVDEKGSEKHLLYYLMHFPEKEDEEAGNKLEVSLFEDIRDLTRNQKAIIFCNDRGSVEELTVFLNRLAEREKVGETYYAHHSSIDKKEREYVEKTMMESKMPKTVVATSTLELGLDIGDVDIVIQLNSTFTVSSLKQRLGRSGRKRDAKQMLQMYTTKRDSLLQSLAVMELALDKWIEPATGYAQPYDILFHQVISICTETNGITTSQLLERIERNHIFYQFSTIDVQLLINHMLEQDILEMVKGPNELIVGLAGERILRSRDFYAVFITPEEYMVLEGVRKIGTLDKSTFLGSEGDNIILAGKLWTIKQIDMEKNKIYVSKAVNGKPPRYSSSGLKLHKKIGEKIMGILCDDHQFHYTNQEALDTLNDERKFYHDNQIHLGNRVIKEEDGSYLLESFTGTVIAQTLGWMFRAIGFAAKIEDGLNRMRIEGPLSIDVLNFIKKEDWDETRLLPHIAEPELYNSKFSPYLPDKLFWSMHAAHEMDIEGAIQYLNEFEFIFIDCKVRR</sequence>
<dbReference type="InterPro" id="IPR052511">
    <property type="entry name" value="ATP-dep_Helicase"/>
</dbReference>
<dbReference type="Pfam" id="PF00271">
    <property type="entry name" value="Helicase_C"/>
    <property type="match status" value="1"/>
</dbReference>
<dbReference type="PANTHER" id="PTHR47962:SF5">
    <property type="entry name" value="ATP-DEPENDENT HELICASE LHR-RELATED"/>
    <property type="match status" value="1"/>
</dbReference>
<evidence type="ECO:0000256" key="2">
    <source>
        <dbReference type="ARBA" id="ARBA00022840"/>
    </source>
</evidence>
<dbReference type="GO" id="GO:0004386">
    <property type="term" value="F:helicase activity"/>
    <property type="evidence" value="ECO:0007669"/>
    <property type="project" value="UniProtKB-KW"/>
</dbReference>
<accession>A0A4Q0VSX8</accession>
<feature type="domain" description="Helicase C-terminal" evidence="4">
    <location>
        <begin position="248"/>
        <end position="401"/>
    </location>
</feature>
<keyword evidence="2" id="KW-0067">ATP-binding</keyword>